<dbReference type="PANTHER" id="PTHR42862:SF1">
    <property type="entry name" value="DELTA-1-PYRROLINE-5-CARBOXYLATE DEHYDROGENASE 2, ISOFORM A-RELATED"/>
    <property type="match status" value="1"/>
</dbReference>
<evidence type="ECO:0000259" key="8">
    <source>
        <dbReference type="Pfam" id="PF00171"/>
    </source>
</evidence>
<keyword evidence="3 5" id="KW-0520">NAD</keyword>
<keyword evidence="5" id="KW-0805">Transcription regulation</keyword>
<feature type="domain" description="Proline dehydrogenase" evidence="9">
    <location>
        <begin position="202"/>
        <end position="486"/>
    </location>
</feature>
<dbReference type="InterPro" id="IPR024089">
    <property type="entry name" value="PRODH_PutA_dom_I/II"/>
</dbReference>
<dbReference type="SUPFAM" id="SSF81935">
    <property type="entry name" value="N-terminal domain of bifunctional PutA protein"/>
    <property type="match status" value="1"/>
</dbReference>
<dbReference type="Pfam" id="PF01619">
    <property type="entry name" value="Pro_dh"/>
    <property type="match status" value="1"/>
</dbReference>
<name>A0A059GC74_9PROT</name>
<dbReference type="NCBIfam" id="NF008869">
    <property type="entry name" value="PRK11904.1"/>
    <property type="match status" value="1"/>
</dbReference>
<dbReference type="SUPFAM" id="SSF53720">
    <property type="entry name" value="ALDH-like"/>
    <property type="match status" value="1"/>
</dbReference>
<comment type="caution">
    <text evidence="11">The sequence shown here is derived from an EMBL/GenBank/DDBJ whole genome shotgun (WGS) entry which is preliminary data.</text>
</comment>
<dbReference type="InterPro" id="IPR016160">
    <property type="entry name" value="Ald_DH_CS_CYS"/>
</dbReference>
<accession>A0A059GC74</accession>
<protein>
    <recommendedName>
        <fullName evidence="5">Bifunctional protein PutA</fullName>
    </recommendedName>
    <domain>
        <recommendedName>
            <fullName evidence="5">Proline dehydrogenase</fullName>
            <ecNumber evidence="5">1.5.5.2</ecNumber>
        </recommendedName>
        <alternativeName>
            <fullName evidence="5">Proline oxidase</fullName>
        </alternativeName>
    </domain>
    <domain>
        <recommendedName>
            <fullName evidence="5">Delta-1-pyrroline-5-carboxylate dehydrogenase</fullName>
            <shortName evidence="5">P5C dehydrogenase</shortName>
            <ecNumber evidence="5">1.2.1.88</ecNumber>
        </recommendedName>
        <alternativeName>
            <fullName evidence="5">L-glutamate gamma-semialdehyde dehydrogenase</fullName>
        </alternativeName>
    </domain>
</protein>
<dbReference type="InterPro" id="IPR024082">
    <property type="entry name" value="PRODH_PutA_dom_II"/>
</dbReference>
<dbReference type="Gene3D" id="3.40.605.10">
    <property type="entry name" value="Aldehyde Dehydrogenase, Chain A, domain 1"/>
    <property type="match status" value="1"/>
</dbReference>
<evidence type="ECO:0000313" key="11">
    <source>
        <dbReference type="EMBL" id="KDA04382.1"/>
    </source>
</evidence>
<evidence type="ECO:0000256" key="2">
    <source>
        <dbReference type="ARBA" id="ARBA00023002"/>
    </source>
</evidence>
<dbReference type="Gene3D" id="3.20.20.220">
    <property type="match status" value="1"/>
</dbReference>
<evidence type="ECO:0000256" key="1">
    <source>
        <dbReference type="ARBA" id="ARBA00004786"/>
    </source>
</evidence>
<comment type="similarity">
    <text evidence="5">In the N-terminal section; belongs to the proline dehydrogenase family.</text>
</comment>
<dbReference type="PROSITE" id="PS00070">
    <property type="entry name" value="ALDEHYDE_DEHYDR_CYS"/>
    <property type="match status" value="1"/>
</dbReference>
<dbReference type="eggNOG" id="COG4230">
    <property type="taxonomic scope" value="Bacteria"/>
</dbReference>
<dbReference type="eggNOG" id="COG0506">
    <property type="taxonomic scope" value="Bacteria"/>
</dbReference>
<comment type="catalytic activity">
    <reaction evidence="5">
        <text>L-proline + a quinone = (S)-1-pyrroline-5-carboxylate + a quinol + H(+)</text>
        <dbReference type="Rhea" id="RHEA:23784"/>
        <dbReference type="ChEBI" id="CHEBI:15378"/>
        <dbReference type="ChEBI" id="CHEBI:17388"/>
        <dbReference type="ChEBI" id="CHEBI:24646"/>
        <dbReference type="ChEBI" id="CHEBI:60039"/>
        <dbReference type="ChEBI" id="CHEBI:132124"/>
        <dbReference type="EC" id="1.5.5.2"/>
    </reaction>
</comment>
<dbReference type="STRING" id="1280953.HOC_00815"/>
<evidence type="ECO:0000259" key="9">
    <source>
        <dbReference type="Pfam" id="PF01619"/>
    </source>
</evidence>
<dbReference type="GO" id="GO:0010133">
    <property type="term" value="P:L-proline catabolic process to L-glutamate"/>
    <property type="evidence" value="ECO:0007669"/>
    <property type="project" value="UniProtKB-UniRule"/>
</dbReference>
<dbReference type="GO" id="GO:0003677">
    <property type="term" value="F:DNA binding"/>
    <property type="evidence" value="ECO:0007669"/>
    <property type="project" value="UniProtKB-KW"/>
</dbReference>
<dbReference type="InterPro" id="IPR016163">
    <property type="entry name" value="Ald_DH_C"/>
</dbReference>
<evidence type="ECO:0000256" key="5">
    <source>
        <dbReference type="PIRNR" id="PIRNR000197"/>
    </source>
</evidence>
<keyword evidence="5" id="KW-0274">FAD</keyword>
<comment type="pathway">
    <text evidence="5">Amino-acid degradation; L-proline degradation into L-glutamate; L-glutamate from L-proline: step 1/2.</text>
</comment>
<dbReference type="InterPro" id="IPR050485">
    <property type="entry name" value="Proline_metab_enzyme"/>
</dbReference>
<dbReference type="CDD" id="cd07125">
    <property type="entry name" value="ALDH_PutA-P5CDH"/>
    <property type="match status" value="1"/>
</dbReference>
<dbReference type="PIRSF" id="PIRSF000197">
    <property type="entry name" value="Bifunct_PutA"/>
    <property type="match status" value="1"/>
</dbReference>
<dbReference type="InterPro" id="IPR016162">
    <property type="entry name" value="Ald_DH_N"/>
</dbReference>
<evidence type="ECO:0000256" key="4">
    <source>
        <dbReference type="ARBA" id="ARBA00048142"/>
    </source>
</evidence>
<dbReference type="PANTHER" id="PTHR42862">
    <property type="entry name" value="DELTA-1-PYRROLINE-5-CARBOXYLATE DEHYDROGENASE 1, ISOFORM A-RELATED"/>
    <property type="match status" value="1"/>
</dbReference>
<evidence type="ECO:0000259" key="10">
    <source>
        <dbReference type="Pfam" id="PF14850"/>
    </source>
</evidence>
<comment type="pathway">
    <text evidence="1 5">Amino-acid degradation; L-proline degradation into L-glutamate; L-glutamate from L-proline: step 2/2.</text>
</comment>
<dbReference type="GO" id="GO:0003700">
    <property type="term" value="F:DNA-binding transcription factor activity"/>
    <property type="evidence" value="ECO:0007669"/>
    <property type="project" value="InterPro"/>
</dbReference>
<dbReference type="Gene3D" id="3.40.309.10">
    <property type="entry name" value="Aldehyde Dehydrogenase, Chain A, domain 2"/>
    <property type="match status" value="1"/>
</dbReference>
<dbReference type="EC" id="1.5.5.2" evidence="5"/>
<dbReference type="EMBL" id="ARYL01000001">
    <property type="protein sequence ID" value="KDA04382.1"/>
    <property type="molecule type" value="Genomic_DNA"/>
</dbReference>
<dbReference type="InterPro" id="IPR029041">
    <property type="entry name" value="FAD-linked_oxidoreductase-like"/>
</dbReference>
<feature type="domain" description="Proline dehydrogenase PutA" evidence="10">
    <location>
        <begin position="68"/>
        <end position="182"/>
    </location>
</feature>
<feature type="domain" description="Aldehyde dehydrogenase" evidence="8">
    <location>
        <begin position="577"/>
        <end position="1031"/>
    </location>
</feature>
<organism evidence="11 12">
    <name type="scientific">Hyphomonas oceanitis SCH89</name>
    <dbReference type="NCBI Taxonomy" id="1280953"/>
    <lineage>
        <taxon>Bacteria</taxon>
        <taxon>Pseudomonadati</taxon>
        <taxon>Pseudomonadota</taxon>
        <taxon>Alphaproteobacteria</taxon>
        <taxon>Hyphomonadales</taxon>
        <taxon>Hyphomonadaceae</taxon>
        <taxon>Hyphomonas</taxon>
    </lineage>
</organism>
<feature type="active site" evidence="6">
    <location>
        <position position="805"/>
    </location>
</feature>
<keyword evidence="5" id="KW-0285">Flavoprotein</keyword>
<comment type="catalytic activity">
    <reaction evidence="4 5">
        <text>L-glutamate 5-semialdehyde + NAD(+) + H2O = L-glutamate + NADH + 2 H(+)</text>
        <dbReference type="Rhea" id="RHEA:30235"/>
        <dbReference type="ChEBI" id="CHEBI:15377"/>
        <dbReference type="ChEBI" id="CHEBI:15378"/>
        <dbReference type="ChEBI" id="CHEBI:29985"/>
        <dbReference type="ChEBI" id="CHEBI:57540"/>
        <dbReference type="ChEBI" id="CHEBI:57945"/>
        <dbReference type="ChEBI" id="CHEBI:58066"/>
        <dbReference type="EC" id="1.2.1.88"/>
    </reaction>
</comment>
<keyword evidence="5" id="KW-0238">DNA-binding</keyword>
<feature type="region of interest" description="Disordered" evidence="7">
    <location>
        <begin position="508"/>
        <end position="531"/>
    </location>
</feature>
<dbReference type="UniPathway" id="UPA00261">
    <property type="reaction ID" value="UER00373"/>
</dbReference>
<gene>
    <name evidence="11" type="ORF">HOC_00815</name>
</gene>
<dbReference type="Gene3D" id="1.20.5.460">
    <property type="entry name" value="Single helix bin"/>
    <property type="match status" value="1"/>
</dbReference>
<keyword evidence="5" id="KW-0642">Proline metabolism</keyword>
<evidence type="ECO:0000256" key="3">
    <source>
        <dbReference type="ARBA" id="ARBA00023027"/>
    </source>
</evidence>
<dbReference type="InterPro" id="IPR015590">
    <property type="entry name" value="Aldehyde_DH_dom"/>
</dbReference>
<dbReference type="EC" id="1.2.1.88" evidence="5"/>
<dbReference type="InterPro" id="IPR016161">
    <property type="entry name" value="Ald_DH/histidinol_DH"/>
</dbReference>
<comment type="function">
    <text evidence="5">Oxidizes proline to glutamate for use as a carbon and nitrogen source.</text>
</comment>
<sequence>METYMPDSLTLASLDWDVLDEHKFDDEEGLLEGLVKPAPLDDGARLAAVRRGRELVEIARSRGRKKGMMESFLEEFGLSNSEGLALMCLAEALLRVPDAETRDDLIAEKIRSGDWASHLGQSESWLVNASTWGLMLTGSVIGVPKALQKGPGAFVQGLIRESGEPVIRAAMMQAMRIMGEQFVLGRNVKEALKRGKRMVKANEAAHFSFDMLGEGARTSEDATRYLKAYESAVDAVAAEKDKSVLPEKASGVSVKLSALHPRFEAVNEARVMEEMYPSLLALCEKAAAANIHLCLDAEEADRLVLSLKLFERLAREASLKDWTGLGLAVQAYQKRALLVIDKLSRLAEETGQRFMVRLVKGAYWDSEIKHSQIEGYPNFPVFTTKPGTDVHYLACAKAMLEAAPSIYPQFATHNAHSLAAIDLLAEAAGVTHYEFQRLHGMGEALYDAADAGKRVRVYAPVGAHKDLLPYLVRRLLENGANASFVHSFLDPDVPVEDVVDDPITRIEIGPRRHPGIPTPPRLYGPERRNSTGLDLSQKAVRDSMDSALKSFRDSPAISAGAIVSGKADTGGGDMVRVPFDTEHILGACKEASPQAIDKALKAAVKFQPSWDKLGGAKRAEHLRAMSDILEENASRLIALMSREGGKTLADGVAEVREAVDFCRYYAAQAEHEFEGAVRLPGPTGETNHISLHGRGVFCCISPWNFPLAIFTGQIVAALAAGNTVVAKPAEQTPLVAFETVRLFQKAGLPVDALHLLPGKGETVGAALTSDLRVSGVCFTGGTSTARLINRAIADRDGPIIPLIAETGGLNGLFVDTTALREQVIDDIIVSAFGSAGQRCSALRVAFLPKSTAKSLIEGIIGAMNELKLGDPAEADTDVGPVIDAESREVLEKHLEAMAKEAKVLHQVNAGKIGERGFGFGPALVELKSLDQITEEKFGPILHVIRYDPDDIDEVGAKLKAKGYGLTLGIHSRLESFHNEVKAACPVGNTYVNRSMTGAVVGVQPFGGEGLSGTGPKAGGPHYLHRFANERVVTVNITAQGGDAELLSL</sequence>
<dbReference type="NCBIfam" id="TIGR01238">
    <property type="entry name" value="D1pyr5carbox3"/>
    <property type="match status" value="1"/>
</dbReference>
<evidence type="ECO:0000256" key="7">
    <source>
        <dbReference type="SAM" id="MobiDB-lite"/>
    </source>
</evidence>
<comment type="similarity">
    <text evidence="5">In the C-terminal section; belongs to the aldehyde dehydrogenase family.</text>
</comment>
<dbReference type="InterPro" id="IPR025703">
    <property type="entry name" value="Bifunct_PutA"/>
</dbReference>
<dbReference type="Pfam" id="PF14850">
    <property type="entry name" value="Pro_dh-DNA_bdg"/>
    <property type="match status" value="1"/>
</dbReference>
<dbReference type="Pfam" id="PF00171">
    <property type="entry name" value="Aldedh"/>
    <property type="match status" value="1"/>
</dbReference>
<evidence type="ECO:0000256" key="6">
    <source>
        <dbReference type="PIRSR" id="PIRSR000197-1"/>
    </source>
</evidence>
<feature type="active site" evidence="6">
    <location>
        <position position="839"/>
    </location>
</feature>
<dbReference type="PATRIC" id="fig|1280953.3.peg.161"/>
<dbReference type="GO" id="GO:0003842">
    <property type="term" value="F:L-glutamate gamma-semialdehyde dehydrogenase activity"/>
    <property type="evidence" value="ECO:0007669"/>
    <property type="project" value="UniProtKB-UniRule"/>
</dbReference>
<dbReference type="GO" id="GO:0004657">
    <property type="term" value="F:proline dehydrogenase activity"/>
    <property type="evidence" value="ECO:0007669"/>
    <property type="project" value="UniProtKB-UniRule"/>
</dbReference>
<keyword evidence="5" id="KW-0678">Repressor</keyword>
<dbReference type="InterPro" id="IPR005933">
    <property type="entry name" value="PutA_C"/>
</dbReference>
<dbReference type="SUPFAM" id="SSF51730">
    <property type="entry name" value="FAD-linked oxidoreductase"/>
    <property type="match status" value="1"/>
</dbReference>
<evidence type="ECO:0000313" key="12">
    <source>
        <dbReference type="Proteomes" id="UP000024942"/>
    </source>
</evidence>
<comment type="cofactor">
    <cofactor evidence="5">
        <name>FAD</name>
        <dbReference type="ChEBI" id="CHEBI:57692"/>
    </cofactor>
</comment>
<proteinExistence type="inferred from homology"/>
<keyword evidence="2 5" id="KW-0560">Oxidoreductase</keyword>
<keyword evidence="5" id="KW-0804">Transcription</keyword>
<dbReference type="Proteomes" id="UP000024942">
    <property type="component" value="Unassembled WGS sequence"/>
</dbReference>
<reference evidence="11 12" key="1">
    <citation type="journal article" date="2014" name="Antonie Van Leeuwenhoek">
        <title>Hyphomonas beringensis sp. nov. and Hyphomonas chukchiensis sp. nov., isolated from surface seawater of the Bering Sea and Chukchi Sea.</title>
        <authorList>
            <person name="Li C."/>
            <person name="Lai Q."/>
            <person name="Li G."/>
            <person name="Dong C."/>
            <person name="Wang J."/>
            <person name="Liao Y."/>
            <person name="Shao Z."/>
        </authorList>
    </citation>
    <scope>NUCLEOTIDE SEQUENCE [LARGE SCALE GENOMIC DNA]</scope>
    <source>
        <strain evidence="11 12">SCH89</strain>
    </source>
</reference>
<dbReference type="AlphaFoldDB" id="A0A059GC74"/>
<dbReference type="InterPro" id="IPR002872">
    <property type="entry name" value="Proline_DH_dom"/>
</dbReference>
<dbReference type="GO" id="GO:0009898">
    <property type="term" value="C:cytoplasmic side of plasma membrane"/>
    <property type="evidence" value="ECO:0007669"/>
    <property type="project" value="TreeGrafter"/>
</dbReference>
<keyword evidence="12" id="KW-1185">Reference proteome</keyword>